<keyword evidence="2 5" id="KW-0812">Transmembrane</keyword>
<feature type="transmembrane region" description="Helical" evidence="5">
    <location>
        <begin position="71"/>
        <end position="89"/>
    </location>
</feature>
<dbReference type="AlphaFoldDB" id="A0A1H9C776"/>
<accession>A0A1H9C776</accession>
<feature type="transmembrane region" description="Helical" evidence="5">
    <location>
        <begin position="143"/>
        <end position="162"/>
    </location>
</feature>
<dbReference type="EMBL" id="FOEI01000004">
    <property type="protein sequence ID" value="SEP96673.1"/>
    <property type="molecule type" value="Genomic_DNA"/>
</dbReference>
<protein>
    <submittedName>
        <fullName evidence="7">Membrane associated serine protease, rhomboid family</fullName>
    </submittedName>
</protein>
<dbReference type="RefSeq" id="WP_091467655.1">
    <property type="nucleotide sequence ID" value="NZ_FOEI01000004.1"/>
</dbReference>
<sequence length="260" mass="30387">MYKTSSIDKNFYFTPSVVIIPLIVVMLMWFGFYIDQNYFPQLFEYGILPKTLKGLRGIVFHIFIHGDFKHLLNNSIPILLLLMALKYFYRQQFNKVLFSGILILGFGTWLIGRNSYHIGASGLVYFLVSFIFFKGVLTKYYRLVALSFVIVLIYGGTVWYMFPNAETISKGISWEGHFVGFLTGLAMSIFVKTPQFEKPIFYDWEQPDFDPSKEPFFKQFDENGNFINPPKPEIIEEVKPEIESYFTSSIRVIYEFLGRK</sequence>
<dbReference type="STRING" id="1299341.SAMN05444005_10467"/>
<evidence type="ECO:0000256" key="5">
    <source>
        <dbReference type="SAM" id="Phobius"/>
    </source>
</evidence>
<feature type="transmembrane region" description="Helical" evidence="5">
    <location>
        <begin position="12"/>
        <end position="34"/>
    </location>
</feature>
<evidence type="ECO:0000313" key="7">
    <source>
        <dbReference type="EMBL" id="SEP96673.1"/>
    </source>
</evidence>
<keyword evidence="7" id="KW-0645">Protease</keyword>
<evidence type="ECO:0000313" key="8">
    <source>
        <dbReference type="Proteomes" id="UP000198648"/>
    </source>
</evidence>
<dbReference type="Proteomes" id="UP000198648">
    <property type="component" value="Unassembled WGS sequence"/>
</dbReference>
<keyword evidence="4 5" id="KW-0472">Membrane</keyword>
<dbReference type="SUPFAM" id="SSF144091">
    <property type="entry name" value="Rhomboid-like"/>
    <property type="match status" value="1"/>
</dbReference>
<feature type="transmembrane region" description="Helical" evidence="5">
    <location>
        <begin position="96"/>
        <end position="112"/>
    </location>
</feature>
<feature type="transmembrane region" description="Helical" evidence="5">
    <location>
        <begin position="118"/>
        <end position="136"/>
    </location>
</feature>
<dbReference type="Gene3D" id="1.20.1540.10">
    <property type="entry name" value="Rhomboid-like"/>
    <property type="match status" value="1"/>
</dbReference>
<keyword evidence="8" id="KW-1185">Reference proteome</keyword>
<keyword evidence="7" id="KW-0378">Hydrolase</keyword>
<dbReference type="OrthoDB" id="465874at2"/>
<name>A0A1H9C776_9FLAO</name>
<dbReference type="GO" id="GO:0006508">
    <property type="term" value="P:proteolysis"/>
    <property type="evidence" value="ECO:0007669"/>
    <property type="project" value="UniProtKB-KW"/>
</dbReference>
<evidence type="ECO:0000259" key="6">
    <source>
        <dbReference type="Pfam" id="PF01694"/>
    </source>
</evidence>
<dbReference type="GO" id="GO:0004252">
    <property type="term" value="F:serine-type endopeptidase activity"/>
    <property type="evidence" value="ECO:0007669"/>
    <property type="project" value="InterPro"/>
</dbReference>
<evidence type="ECO:0000256" key="4">
    <source>
        <dbReference type="ARBA" id="ARBA00023136"/>
    </source>
</evidence>
<gene>
    <name evidence="7" type="ORF">SAMN05444005_10467</name>
</gene>
<evidence type="ECO:0000256" key="3">
    <source>
        <dbReference type="ARBA" id="ARBA00022989"/>
    </source>
</evidence>
<evidence type="ECO:0000256" key="2">
    <source>
        <dbReference type="ARBA" id="ARBA00022692"/>
    </source>
</evidence>
<reference evidence="7 8" key="1">
    <citation type="submission" date="2016-10" db="EMBL/GenBank/DDBJ databases">
        <authorList>
            <person name="de Groot N.N."/>
        </authorList>
    </citation>
    <scope>NUCLEOTIDE SEQUENCE [LARGE SCALE GENOMIC DNA]</scope>
    <source>
        <strain evidence="7 8">DSM 27078</strain>
    </source>
</reference>
<dbReference type="InterPro" id="IPR035952">
    <property type="entry name" value="Rhomboid-like_sf"/>
</dbReference>
<keyword evidence="3 5" id="KW-1133">Transmembrane helix</keyword>
<feature type="transmembrane region" description="Helical" evidence="5">
    <location>
        <begin position="174"/>
        <end position="191"/>
    </location>
</feature>
<organism evidence="7 8">
    <name type="scientific">Flavobacterium urocaniciphilum</name>
    <dbReference type="NCBI Taxonomy" id="1299341"/>
    <lineage>
        <taxon>Bacteria</taxon>
        <taxon>Pseudomonadati</taxon>
        <taxon>Bacteroidota</taxon>
        <taxon>Flavobacteriia</taxon>
        <taxon>Flavobacteriales</taxon>
        <taxon>Flavobacteriaceae</taxon>
        <taxon>Flavobacterium</taxon>
    </lineage>
</organism>
<dbReference type="InterPro" id="IPR022764">
    <property type="entry name" value="Peptidase_S54_rhomboid_dom"/>
</dbReference>
<evidence type="ECO:0000256" key="1">
    <source>
        <dbReference type="ARBA" id="ARBA00004141"/>
    </source>
</evidence>
<feature type="domain" description="Peptidase S54 rhomboid" evidence="6">
    <location>
        <begin position="57"/>
        <end position="191"/>
    </location>
</feature>
<comment type="subcellular location">
    <subcellularLocation>
        <location evidence="1">Membrane</location>
        <topology evidence="1">Multi-pass membrane protein</topology>
    </subcellularLocation>
</comment>
<dbReference type="Pfam" id="PF01694">
    <property type="entry name" value="Rhomboid"/>
    <property type="match status" value="1"/>
</dbReference>
<dbReference type="GO" id="GO:0016020">
    <property type="term" value="C:membrane"/>
    <property type="evidence" value="ECO:0007669"/>
    <property type="project" value="UniProtKB-SubCell"/>
</dbReference>
<proteinExistence type="predicted"/>